<evidence type="ECO:0000256" key="3">
    <source>
        <dbReference type="PIRSR" id="PIRSR605511-2"/>
    </source>
</evidence>
<feature type="binding site" evidence="3">
    <location>
        <position position="195"/>
    </location>
    <ligand>
        <name>a divalent metal cation</name>
        <dbReference type="ChEBI" id="CHEBI:60240"/>
    </ligand>
</feature>
<feature type="domain" description="SMP-30/Gluconolactonase/LRE-like region" evidence="4">
    <location>
        <begin position="61"/>
        <end position="305"/>
    </location>
</feature>
<comment type="similarity">
    <text evidence="1">Belongs to the SMP-30/CGR1 family.</text>
</comment>
<accession>A0A4P6KUY5</accession>
<dbReference type="Proteomes" id="UP000290637">
    <property type="component" value="Chromosome"/>
</dbReference>
<feature type="binding site" evidence="3">
    <location>
        <position position="147"/>
    </location>
    <ligand>
        <name>substrate</name>
    </ligand>
</feature>
<keyword evidence="3" id="KW-0862">Zinc</keyword>
<evidence type="ECO:0000259" key="4">
    <source>
        <dbReference type="Pfam" id="PF08450"/>
    </source>
</evidence>
<feature type="active site" description="Proton donor/acceptor" evidence="2">
    <location>
        <position position="247"/>
    </location>
</feature>
<gene>
    <name evidence="5" type="ORF">EWM63_02080</name>
</gene>
<evidence type="ECO:0000313" key="6">
    <source>
        <dbReference type="Proteomes" id="UP000290637"/>
    </source>
</evidence>
<dbReference type="InterPro" id="IPR011042">
    <property type="entry name" value="6-blade_b-propeller_TolB-like"/>
</dbReference>
<feature type="binding site" evidence="3">
    <location>
        <position position="63"/>
    </location>
    <ligand>
        <name>a divalent metal cation</name>
        <dbReference type="ChEBI" id="CHEBI:60240"/>
    </ligand>
</feature>
<dbReference type="GO" id="GO:0019853">
    <property type="term" value="P:L-ascorbic acid biosynthetic process"/>
    <property type="evidence" value="ECO:0007669"/>
    <property type="project" value="TreeGrafter"/>
</dbReference>
<organism evidence="5 6">
    <name type="scientific">Pseudoduganella lutea</name>
    <dbReference type="NCBI Taxonomy" id="321985"/>
    <lineage>
        <taxon>Bacteria</taxon>
        <taxon>Pseudomonadati</taxon>
        <taxon>Pseudomonadota</taxon>
        <taxon>Betaproteobacteria</taxon>
        <taxon>Burkholderiales</taxon>
        <taxon>Oxalobacteraceae</taxon>
        <taxon>Telluria group</taxon>
        <taxon>Pseudoduganella</taxon>
    </lineage>
</organism>
<dbReference type="KEGG" id="plue:EWM63_02080"/>
<dbReference type="Gene3D" id="2.120.10.30">
    <property type="entry name" value="TolB, C-terminal domain"/>
    <property type="match status" value="1"/>
</dbReference>
<evidence type="ECO:0000313" key="5">
    <source>
        <dbReference type="EMBL" id="QBE61928.1"/>
    </source>
</evidence>
<dbReference type="PRINTS" id="PR01790">
    <property type="entry name" value="SMP30FAMILY"/>
</dbReference>
<dbReference type="OrthoDB" id="9775406at2"/>
<keyword evidence="3" id="KW-0479">Metal-binding</keyword>
<evidence type="ECO:0000256" key="2">
    <source>
        <dbReference type="PIRSR" id="PIRSR605511-1"/>
    </source>
</evidence>
<name>A0A4P6KUY5_9BURK</name>
<evidence type="ECO:0000256" key="1">
    <source>
        <dbReference type="ARBA" id="ARBA00008853"/>
    </source>
</evidence>
<feature type="binding site" evidence="3">
    <location>
        <position position="247"/>
    </location>
    <ligand>
        <name>a divalent metal cation</name>
        <dbReference type="ChEBI" id="CHEBI:60240"/>
    </ligand>
</feature>
<dbReference type="AlphaFoldDB" id="A0A4P6KUY5"/>
<keyword evidence="6" id="KW-1185">Reference proteome</keyword>
<dbReference type="PANTHER" id="PTHR10907:SF47">
    <property type="entry name" value="REGUCALCIN"/>
    <property type="match status" value="1"/>
</dbReference>
<dbReference type="InterPro" id="IPR005511">
    <property type="entry name" value="SMP-30"/>
</dbReference>
<dbReference type="EMBL" id="CP035913">
    <property type="protein sequence ID" value="QBE61928.1"/>
    <property type="molecule type" value="Genomic_DNA"/>
</dbReference>
<sequence length="342" mass="36443">MQAPACAWTSQRRVAPRSCCAARHDGAPVGRADGHGRQKDAAMSRRLQAGLEVVSHMAALVGEGAVWCTRSSRLLWVDAWANAVLRYDPVTGAMESWVLPQRTGCVAPASDGGILVGLQSGYWRLDPGSGAVDAVLTLDHADYNRCNDSVVDPFGRFWCGTMNVAGLNGPRTGELFGWDGHGQPVRRLEGLGLSNGLACSPDGRILYFSDSHPAVNRVWQYDLDGATGALSNRRLFFDTALLPGRPDGATVDADGCYWIAAVDGWAVLRITPDGRVDRRIELPVAKPSKVAIGGARLDTLFITSISATLDPSQRAAQPLAGHLFAVHVGPIGVAQAEVRLQG</sequence>
<comment type="cofactor">
    <cofactor evidence="3">
        <name>Zn(2+)</name>
        <dbReference type="ChEBI" id="CHEBI:29105"/>
    </cofactor>
    <text evidence="3">Binds 1 divalent metal cation per subunit.</text>
</comment>
<proteinExistence type="inferred from homology"/>
<reference evidence="5 6" key="1">
    <citation type="submission" date="2019-02" db="EMBL/GenBank/DDBJ databases">
        <title>Draft Genome Sequences of Six Type Strains of the Genus Massilia.</title>
        <authorList>
            <person name="Miess H."/>
            <person name="Frediansyhah A."/>
            <person name="Gross H."/>
        </authorList>
    </citation>
    <scope>NUCLEOTIDE SEQUENCE [LARGE SCALE GENOMIC DNA]</scope>
    <source>
        <strain evidence="5 6">DSM 17473</strain>
    </source>
</reference>
<feature type="binding site" evidence="3">
    <location>
        <position position="145"/>
    </location>
    <ligand>
        <name>substrate</name>
    </ligand>
</feature>
<dbReference type="PANTHER" id="PTHR10907">
    <property type="entry name" value="REGUCALCIN"/>
    <property type="match status" value="1"/>
</dbReference>
<dbReference type="SUPFAM" id="SSF63829">
    <property type="entry name" value="Calcium-dependent phosphotriesterase"/>
    <property type="match status" value="1"/>
</dbReference>
<dbReference type="Pfam" id="PF08450">
    <property type="entry name" value="SGL"/>
    <property type="match status" value="1"/>
</dbReference>
<dbReference type="GO" id="GO:0005509">
    <property type="term" value="F:calcium ion binding"/>
    <property type="evidence" value="ECO:0007669"/>
    <property type="project" value="TreeGrafter"/>
</dbReference>
<dbReference type="InterPro" id="IPR013658">
    <property type="entry name" value="SGL"/>
</dbReference>
<dbReference type="GO" id="GO:0004341">
    <property type="term" value="F:gluconolactonase activity"/>
    <property type="evidence" value="ECO:0007669"/>
    <property type="project" value="TreeGrafter"/>
</dbReference>
<protein>
    <submittedName>
        <fullName evidence="5">SMP-30/gluconolactonase/LRE family protein</fullName>
    </submittedName>
</protein>